<reference evidence="3" key="1">
    <citation type="journal article" date="2019" name="Int. J. Syst. Evol. Microbiol.">
        <title>The Global Catalogue of Microorganisms (GCM) 10K type strain sequencing project: providing services to taxonomists for standard genome sequencing and annotation.</title>
        <authorList>
            <consortium name="The Broad Institute Genomics Platform"/>
            <consortium name="The Broad Institute Genome Sequencing Center for Infectious Disease"/>
            <person name="Wu L."/>
            <person name="Ma J."/>
        </authorList>
    </citation>
    <scope>NUCLEOTIDE SEQUENCE [LARGE SCALE GENOMIC DNA]</scope>
    <source>
        <strain evidence="3">JCM 31486</strain>
    </source>
</reference>
<evidence type="ECO:0000313" key="2">
    <source>
        <dbReference type="EMBL" id="MFD1045315.1"/>
    </source>
</evidence>
<accession>A0ABW3M3R8</accession>
<evidence type="ECO:0000313" key="3">
    <source>
        <dbReference type="Proteomes" id="UP001597045"/>
    </source>
</evidence>
<feature type="non-terminal residue" evidence="2">
    <location>
        <position position="112"/>
    </location>
</feature>
<organism evidence="2 3">
    <name type="scientific">Kibdelosporangium lantanae</name>
    <dbReference type="NCBI Taxonomy" id="1497396"/>
    <lineage>
        <taxon>Bacteria</taxon>
        <taxon>Bacillati</taxon>
        <taxon>Actinomycetota</taxon>
        <taxon>Actinomycetes</taxon>
        <taxon>Pseudonocardiales</taxon>
        <taxon>Pseudonocardiaceae</taxon>
        <taxon>Kibdelosporangium</taxon>
    </lineage>
</organism>
<protein>
    <submittedName>
        <fullName evidence="2">Uncharacterized protein</fullName>
    </submittedName>
</protein>
<comment type="caution">
    <text evidence="2">The sequence shown here is derived from an EMBL/GenBank/DDBJ whole genome shotgun (WGS) entry which is preliminary data.</text>
</comment>
<name>A0ABW3M3R8_9PSEU</name>
<dbReference type="Proteomes" id="UP001597045">
    <property type="component" value="Unassembled WGS sequence"/>
</dbReference>
<dbReference type="EMBL" id="JBHTIS010000264">
    <property type="protein sequence ID" value="MFD1045315.1"/>
    <property type="molecule type" value="Genomic_DNA"/>
</dbReference>
<keyword evidence="3" id="KW-1185">Reference proteome</keyword>
<sequence length="112" mass="12414">MAWRPLADGEALQGAMRGEIAEVTRIMLYTLGRELWVRESRFGDKARDHCNMVDGVCDTGFGGVALTHGGRAVTATWQVLPDISSNAGRAYAPTRPMRSWSLPNSPRDRPLW</sequence>
<gene>
    <name evidence="2" type="ORF">ACFQ1S_06805</name>
</gene>
<evidence type="ECO:0000256" key="1">
    <source>
        <dbReference type="SAM" id="MobiDB-lite"/>
    </source>
</evidence>
<proteinExistence type="predicted"/>
<feature type="region of interest" description="Disordered" evidence="1">
    <location>
        <begin position="87"/>
        <end position="112"/>
    </location>
</feature>